<dbReference type="Pfam" id="PF07963">
    <property type="entry name" value="N_methyl"/>
    <property type="match status" value="1"/>
</dbReference>
<gene>
    <name evidence="12" type="primary">gspJ</name>
    <name evidence="12" type="ORF">GCM10008090_18560</name>
</gene>
<dbReference type="AlphaFoldDB" id="A0A918RQE4"/>
<keyword evidence="13" id="KW-1185">Reference proteome</keyword>
<feature type="region of interest" description="Disordered" evidence="10">
    <location>
        <begin position="203"/>
        <end position="225"/>
    </location>
</feature>
<organism evidence="12 13">
    <name type="scientific">Arenicella chitinivorans</name>
    <dbReference type="NCBI Taxonomy" id="1329800"/>
    <lineage>
        <taxon>Bacteria</taxon>
        <taxon>Pseudomonadati</taxon>
        <taxon>Pseudomonadota</taxon>
        <taxon>Gammaproteobacteria</taxon>
        <taxon>Arenicellales</taxon>
        <taxon>Arenicellaceae</taxon>
        <taxon>Arenicella</taxon>
    </lineage>
</organism>
<evidence type="ECO:0000256" key="4">
    <source>
        <dbReference type="ARBA" id="ARBA00022475"/>
    </source>
</evidence>
<dbReference type="Proteomes" id="UP000614811">
    <property type="component" value="Unassembled WGS sequence"/>
</dbReference>
<evidence type="ECO:0000256" key="5">
    <source>
        <dbReference type="ARBA" id="ARBA00022481"/>
    </source>
</evidence>
<dbReference type="PROSITE" id="PS00409">
    <property type="entry name" value="PROKAR_NTER_METHYL"/>
    <property type="match status" value="1"/>
</dbReference>
<evidence type="ECO:0000256" key="3">
    <source>
        <dbReference type="ARBA" id="ARBA00021539"/>
    </source>
</evidence>
<keyword evidence="9 11" id="KW-0472">Membrane</keyword>
<dbReference type="InterPro" id="IPR010055">
    <property type="entry name" value="T2SS_protein-GspJ"/>
</dbReference>
<comment type="caution">
    <text evidence="12">The sequence shown here is derived from an EMBL/GenBank/DDBJ whole genome shotgun (WGS) entry which is preliminary data.</text>
</comment>
<dbReference type="PANTHER" id="PTHR39583">
    <property type="entry name" value="TYPE II SECRETION SYSTEM PROTEIN J-RELATED"/>
    <property type="match status" value="1"/>
</dbReference>
<comment type="subcellular location">
    <subcellularLocation>
        <location evidence="1">Cell inner membrane</location>
        <topology evidence="1">Single-pass membrane protein</topology>
    </subcellularLocation>
</comment>
<dbReference type="EMBL" id="BMXA01000002">
    <property type="protein sequence ID" value="GHA08935.1"/>
    <property type="molecule type" value="Genomic_DNA"/>
</dbReference>
<sequence length="225" mass="25468">MRAQRRSGFTLIEVMVSVAIFAVIGAIVFPALIQFIDIRDRVLAKHEQIEQLQKTFLFMSKDLRFAANRLGKDEYGEFGDATLLVGEDSLIDLTAMYPDLNLAGLNVPRRVRWVLEEKALYRLQSPVMDPDGDTRVFKQKLLDGVRDVEFELSKVEDGRDSTSKRWKEKTRLPDMIKVTITLENKAEYERLFTMLSGDNLAAVAASTNSQGQPQGQARPQDQDGD</sequence>
<dbReference type="GO" id="GO:0005886">
    <property type="term" value="C:plasma membrane"/>
    <property type="evidence" value="ECO:0007669"/>
    <property type="project" value="UniProtKB-SubCell"/>
</dbReference>
<evidence type="ECO:0000256" key="11">
    <source>
        <dbReference type="SAM" id="Phobius"/>
    </source>
</evidence>
<evidence type="ECO:0000313" key="13">
    <source>
        <dbReference type="Proteomes" id="UP000614811"/>
    </source>
</evidence>
<evidence type="ECO:0000256" key="10">
    <source>
        <dbReference type="SAM" id="MobiDB-lite"/>
    </source>
</evidence>
<evidence type="ECO:0000256" key="6">
    <source>
        <dbReference type="ARBA" id="ARBA00022519"/>
    </source>
</evidence>
<dbReference type="SUPFAM" id="SSF54523">
    <property type="entry name" value="Pili subunits"/>
    <property type="match status" value="1"/>
</dbReference>
<evidence type="ECO:0000313" key="12">
    <source>
        <dbReference type="EMBL" id="GHA08935.1"/>
    </source>
</evidence>
<keyword evidence="4" id="KW-1003">Cell membrane</keyword>
<keyword evidence="6" id="KW-0997">Cell inner membrane</keyword>
<dbReference type="InterPro" id="IPR012902">
    <property type="entry name" value="N_methyl_site"/>
</dbReference>
<reference evidence="12" key="1">
    <citation type="journal article" date="2014" name="Int. J. Syst. Evol. Microbiol.">
        <title>Complete genome sequence of Corynebacterium casei LMG S-19264T (=DSM 44701T), isolated from a smear-ripened cheese.</title>
        <authorList>
            <consortium name="US DOE Joint Genome Institute (JGI-PGF)"/>
            <person name="Walter F."/>
            <person name="Albersmeier A."/>
            <person name="Kalinowski J."/>
            <person name="Ruckert C."/>
        </authorList>
    </citation>
    <scope>NUCLEOTIDE SEQUENCE</scope>
    <source>
        <strain evidence="12">KCTC 12711</strain>
    </source>
</reference>
<name>A0A918RQE4_9GAMM</name>
<keyword evidence="5" id="KW-0488">Methylation</keyword>
<dbReference type="NCBIfam" id="TIGR02532">
    <property type="entry name" value="IV_pilin_GFxxxE"/>
    <property type="match status" value="1"/>
</dbReference>
<reference evidence="12" key="2">
    <citation type="submission" date="2020-09" db="EMBL/GenBank/DDBJ databases">
        <authorList>
            <person name="Sun Q."/>
            <person name="Kim S."/>
        </authorList>
    </citation>
    <scope>NUCLEOTIDE SEQUENCE</scope>
    <source>
        <strain evidence="12">KCTC 12711</strain>
    </source>
</reference>
<dbReference type="Pfam" id="PF11612">
    <property type="entry name" value="T2SSJ"/>
    <property type="match status" value="1"/>
</dbReference>
<evidence type="ECO:0000256" key="9">
    <source>
        <dbReference type="ARBA" id="ARBA00023136"/>
    </source>
</evidence>
<dbReference type="NCBIfam" id="TIGR01711">
    <property type="entry name" value="gspJ"/>
    <property type="match status" value="1"/>
</dbReference>
<keyword evidence="7 11" id="KW-0812">Transmembrane</keyword>
<evidence type="ECO:0000256" key="7">
    <source>
        <dbReference type="ARBA" id="ARBA00022692"/>
    </source>
</evidence>
<feature type="compositionally biased region" description="Polar residues" evidence="10">
    <location>
        <begin position="205"/>
        <end position="219"/>
    </location>
</feature>
<feature type="transmembrane region" description="Helical" evidence="11">
    <location>
        <begin position="12"/>
        <end position="33"/>
    </location>
</feature>
<dbReference type="PANTHER" id="PTHR39583:SF2">
    <property type="entry name" value="TYPE II SECRETION SYSTEM PROTEIN J"/>
    <property type="match status" value="1"/>
</dbReference>
<protein>
    <recommendedName>
        <fullName evidence="3">Type II secretion system protein J</fullName>
    </recommendedName>
</protein>
<comment type="similarity">
    <text evidence="2">Belongs to the GSP J family.</text>
</comment>
<dbReference type="InterPro" id="IPR051621">
    <property type="entry name" value="T2SS_protein_J"/>
</dbReference>
<keyword evidence="8 11" id="KW-1133">Transmembrane helix</keyword>
<evidence type="ECO:0000256" key="8">
    <source>
        <dbReference type="ARBA" id="ARBA00022989"/>
    </source>
</evidence>
<proteinExistence type="inferred from homology"/>
<dbReference type="Gene3D" id="3.10.610.10">
    <property type="entry name" value="GSPII I/J protein-like"/>
    <property type="match status" value="1"/>
</dbReference>
<evidence type="ECO:0000256" key="2">
    <source>
        <dbReference type="ARBA" id="ARBA00011084"/>
    </source>
</evidence>
<dbReference type="RefSeq" id="WP_189400094.1">
    <property type="nucleotide sequence ID" value="NZ_BMXA01000002.1"/>
</dbReference>
<accession>A0A918RQE4</accession>
<evidence type="ECO:0000256" key="1">
    <source>
        <dbReference type="ARBA" id="ARBA00004377"/>
    </source>
</evidence>
<dbReference type="GO" id="GO:0015628">
    <property type="term" value="P:protein secretion by the type II secretion system"/>
    <property type="evidence" value="ECO:0007669"/>
    <property type="project" value="InterPro"/>
</dbReference>
<dbReference type="GO" id="GO:0015627">
    <property type="term" value="C:type II protein secretion system complex"/>
    <property type="evidence" value="ECO:0007669"/>
    <property type="project" value="InterPro"/>
</dbReference>
<dbReference type="InterPro" id="IPR045584">
    <property type="entry name" value="Pilin-like"/>
</dbReference>